<evidence type="ECO:0000313" key="2">
    <source>
        <dbReference type="EMBL" id="KAJ6643599.1"/>
    </source>
</evidence>
<feature type="region of interest" description="Disordered" evidence="1">
    <location>
        <begin position="1"/>
        <end position="100"/>
    </location>
</feature>
<feature type="compositionally biased region" description="Basic residues" evidence="1">
    <location>
        <begin position="1"/>
        <end position="16"/>
    </location>
</feature>
<keyword evidence="3" id="KW-1185">Reference proteome</keyword>
<dbReference type="OrthoDB" id="7790613at2759"/>
<sequence>MAKKKAFTKGKPKASKATKSPFKVADTKTKKKPKEVKSNLKKLKANVKAQQEKSDEKLKDLHQDMVVKKPTEAKKKPEKKKAAPATTRPVREKLTKMQVK</sequence>
<evidence type="ECO:0000313" key="3">
    <source>
        <dbReference type="Proteomes" id="UP001151699"/>
    </source>
</evidence>
<proteinExistence type="predicted"/>
<dbReference type="AlphaFoldDB" id="A0A9Q0N6M6"/>
<name>A0A9Q0N6M6_9DIPT</name>
<dbReference type="EMBL" id="WJQU01000002">
    <property type="protein sequence ID" value="KAJ6643599.1"/>
    <property type="molecule type" value="Genomic_DNA"/>
</dbReference>
<dbReference type="Proteomes" id="UP001151699">
    <property type="component" value="Chromosome B"/>
</dbReference>
<reference evidence="2" key="1">
    <citation type="submission" date="2022-07" db="EMBL/GenBank/DDBJ databases">
        <authorList>
            <person name="Trinca V."/>
            <person name="Uliana J.V.C."/>
            <person name="Torres T.T."/>
            <person name="Ward R.J."/>
            <person name="Monesi N."/>
        </authorList>
    </citation>
    <scope>NUCLEOTIDE SEQUENCE</scope>
    <source>
        <strain evidence="2">HSMRA1968</strain>
        <tissue evidence="2">Whole embryos</tissue>
    </source>
</reference>
<feature type="compositionally biased region" description="Basic and acidic residues" evidence="1">
    <location>
        <begin position="89"/>
        <end position="100"/>
    </location>
</feature>
<gene>
    <name evidence="2" type="ORF">Bhyg_08562</name>
</gene>
<feature type="compositionally biased region" description="Basic and acidic residues" evidence="1">
    <location>
        <begin position="50"/>
        <end position="75"/>
    </location>
</feature>
<protein>
    <submittedName>
        <fullName evidence="2">Uncharacterized protein</fullName>
    </submittedName>
</protein>
<feature type="compositionally biased region" description="Basic residues" evidence="1">
    <location>
        <begin position="29"/>
        <end position="45"/>
    </location>
</feature>
<accession>A0A9Q0N6M6</accession>
<evidence type="ECO:0000256" key="1">
    <source>
        <dbReference type="SAM" id="MobiDB-lite"/>
    </source>
</evidence>
<organism evidence="2 3">
    <name type="scientific">Pseudolycoriella hygida</name>
    <dbReference type="NCBI Taxonomy" id="35572"/>
    <lineage>
        <taxon>Eukaryota</taxon>
        <taxon>Metazoa</taxon>
        <taxon>Ecdysozoa</taxon>
        <taxon>Arthropoda</taxon>
        <taxon>Hexapoda</taxon>
        <taxon>Insecta</taxon>
        <taxon>Pterygota</taxon>
        <taxon>Neoptera</taxon>
        <taxon>Endopterygota</taxon>
        <taxon>Diptera</taxon>
        <taxon>Nematocera</taxon>
        <taxon>Sciaroidea</taxon>
        <taxon>Sciaridae</taxon>
        <taxon>Pseudolycoriella</taxon>
    </lineage>
</organism>
<comment type="caution">
    <text evidence="2">The sequence shown here is derived from an EMBL/GenBank/DDBJ whole genome shotgun (WGS) entry which is preliminary data.</text>
</comment>